<proteinExistence type="predicted"/>
<comment type="caution">
    <text evidence="1">The sequence shown here is derived from an EMBL/GenBank/DDBJ whole genome shotgun (WGS) entry which is preliminary data.</text>
</comment>
<accession>A0AAD4MRA1</accession>
<gene>
    <name evidence="1" type="ORF">DdX_15937</name>
</gene>
<sequence length="224" mass="26233">MATTAQPPIDVNKVIPQGSLDRAEYWELIERAKEQRDARDFSGMAQSMRRVAELRNTAEGKSAGVTDLEDWNMTDEDRYMLAEAYINAIEKHLERSFKSHTERELKFARALSTELLRTIRDNLLSDKANSSVDRKFYQELMTRMIHYKCIATEDPNERERNEQRALKALIPLETYREYMGFVQMAKEFKKQGNHNEQISAMEKAAKCKDRIGFLLWPEDRELFA</sequence>
<protein>
    <submittedName>
        <fullName evidence="1">Uncharacterized protein</fullName>
    </submittedName>
</protein>
<dbReference type="AlphaFoldDB" id="A0AAD4MRA1"/>
<organism evidence="1 2">
    <name type="scientific">Ditylenchus destructor</name>
    <dbReference type="NCBI Taxonomy" id="166010"/>
    <lineage>
        <taxon>Eukaryota</taxon>
        <taxon>Metazoa</taxon>
        <taxon>Ecdysozoa</taxon>
        <taxon>Nematoda</taxon>
        <taxon>Chromadorea</taxon>
        <taxon>Rhabditida</taxon>
        <taxon>Tylenchina</taxon>
        <taxon>Tylenchomorpha</taxon>
        <taxon>Sphaerularioidea</taxon>
        <taxon>Anguinidae</taxon>
        <taxon>Anguininae</taxon>
        <taxon>Ditylenchus</taxon>
    </lineage>
</organism>
<reference evidence="1" key="1">
    <citation type="submission" date="2022-01" db="EMBL/GenBank/DDBJ databases">
        <title>Genome Sequence Resource for Two Populations of Ditylenchus destructor, the Migratory Endoparasitic Phytonematode.</title>
        <authorList>
            <person name="Zhang H."/>
            <person name="Lin R."/>
            <person name="Xie B."/>
        </authorList>
    </citation>
    <scope>NUCLEOTIDE SEQUENCE</scope>
    <source>
        <strain evidence="1">BazhouSP</strain>
    </source>
</reference>
<evidence type="ECO:0000313" key="2">
    <source>
        <dbReference type="Proteomes" id="UP001201812"/>
    </source>
</evidence>
<dbReference type="Proteomes" id="UP001201812">
    <property type="component" value="Unassembled WGS sequence"/>
</dbReference>
<keyword evidence="2" id="KW-1185">Reference proteome</keyword>
<dbReference type="EMBL" id="JAKKPZ010000113">
    <property type="protein sequence ID" value="KAI1701684.1"/>
    <property type="molecule type" value="Genomic_DNA"/>
</dbReference>
<name>A0AAD4MRA1_9BILA</name>
<evidence type="ECO:0000313" key="1">
    <source>
        <dbReference type="EMBL" id="KAI1701684.1"/>
    </source>
</evidence>